<proteinExistence type="predicted"/>
<protein>
    <submittedName>
        <fullName evidence="2">NAD(P)H-dependent oxidoreductase</fullName>
    </submittedName>
</protein>
<dbReference type="InterPro" id="IPR005025">
    <property type="entry name" value="FMN_Rdtase-like_dom"/>
</dbReference>
<dbReference type="Pfam" id="PF03358">
    <property type="entry name" value="FMN_red"/>
    <property type="match status" value="1"/>
</dbReference>
<gene>
    <name evidence="2" type="ORF">JL107_07510</name>
</gene>
<keyword evidence="3" id="KW-1185">Reference proteome</keyword>
<dbReference type="GO" id="GO:0010181">
    <property type="term" value="F:FMN binding"/>
    <property type="evidence" value="ECO:0007669"/>
    <property type="project" value="TreeGrafter"/>
</dbReference>
<feature type="domain" description="NADPH-dependent FMN reductase-like" evidence="1">
    <location>
        <begin position="4"/>
        <end position="142"/>
    </location>
</feature>
<evidence type="ECO:0000259" key="1">
    <source>
        <dbReference type="Pfam" id="PF03358"/>
    </source>
</evidence>
<reference evidence="2" key="1">
    <citation type="submission" date="2021-01" db="EMBL/GenBank/DDBJ databases">
        <title>KCTC 19127 draft genome.</title>
        <authorList>
            <person name="An D."/>
        </authorList>
    </citation>
    <scope>NUCLEOTIDE SEQUENCE</scope>
    <source>
        <strain evidence="2">KCTC 19127</strain>
    </source>
</reference>
<evidence type="ECO:0000313" key="2">
    <source>
        <dbReference type="EMBL" id="MBM9476283.1"/>
    </source>
</evidence>
<dbReference type="PANTHER" id="PTHR30543:SF21">
    <property type="entry name" value="NAD(P)H-DEPENDENT FMN REDUCTASE LOT6"/>
    <property type="match status" value="1"/>
</dbReference>
<dbReference type="InterPro" id="IPR050712">
    <property type="entry name" value="NAD(P)H-dep_reductase"/>
</dbReference>
<organism evidence="2 3">
    <name type="scientific">Nakamurella flavida</name>
    <dbReference type="NCBI Taxonomy" id="363630"/>
    <lineage>
        <taxon>Bacteria</taxon>
        <taxon>Bacillati</taxon>
        <taxon>Actinomycetota</taxon>
        <taxon>Actinomycetes</taxon>
        <taxon>Nakamurellales</taxon>
        <taxon>Nakamurellaceae</taxon>
        <taxon>Nakamurella</taxon>
    </lineage>
</organism>
<dbReference type="SUPFAM" id="SSF52218">
    <property type="entry name" value="Flavoproteins"/>
    <property type="match status" value="1"/>
</dbReference>
<dbReference type="EMBL" id="JAERWL010000006">
    <property type="protein sequence ID" value="MBM9476283.1"/>
    <property type="molecule type" value="Genomic_DNA"/>
</dbReference>
<dbReference type="Proteomes" id="UP000663801">
    <property type="component" value="Unassembled WGS sequence"/>
</dbReference>
<accession>A0A938YKC0</accession>
<dbReference type="RefSeq" id="WP_205256361.1">
    <property type="nucleotide sequence ID" value="NZ_BAAAPV010000001.1"/>
</dbReference>
<comment type="caution">
    <text evidence="2">The sequence shown here is derived from an EMBL/GenBank/DDBJ whole genome shotgun (WGS) entry which is preliminary data.</text>
</comment>
<dbReference type="PANTHER" id="PTHR30543">
    <property type="entry name" value="CHROMATE REDUCTASE"/>
    <property type="match status" value="1"/>
</dbReference>
<sequence>MVFIVGLGGSVDPDSQSERALRAVLGAAERRGATVQAFTGAQLDLPPYHYGVHLPDGTRDYLEAVRRADGVVIASPAYHGTLSGLVKNAVDYLEELAQDERPYLSGRAVAPVAVAKGWQAAVTTLGTLRQVVHALRGWPTPIGLALNGSVTRFEADGSTPDENAGQLIGTVADQLIDFAERFRTAD</sequence>
<dbReference type="GO" id="GO:0016491">
    <property type="term" value="F:oxidoreductase activity"/>
    <property type="evidence" value="ECO:0007669"/>
    <property type="project" value="InterPro"/>
</dbReference>
<dbReference type="AlphaFoldDB" id="A0A938YKC0"/>
<name>A0A938YKC0_9ACTN</name>
<evidence type="ECO:0000313" key="3">
    <source>
        <dbReference type="Proteomes" id="UP000663801"/>
    </source>
</evidence>
<dbReference type="InterPro" id="IPR029039">
    <property type="entry name" value="Flavoprotein-like_sf"/>
</dbReference>
<dbReference type="Gene3D" id="3.40.50.360">
    <property type="match status" value="1"/>
</dbReference>
<dbReference type="GO" id="GO:0005829">
    <property type="term" value="C:cytosol"/>
    <property type="evidence" value="ECO:0007669"/>
    <property type="project" value="TreeGrafter"/>
</dbReference>